<gene>
    <name evidence="2" type="ORF">HAX54_041218</name>
</gene>
<evidence type="ECO:0000256" key="1">
    <source>
        <dbReference type="SAM" id="MobiDB-lite"/>
    </source>
</evidence>
<organism evidence="2 3">
    <name type="scientific">Datura stramonium</name>
    <name type="common">Jimsonweed</name>
    <name type="synonym">Common thornapple</name>
    <dbReference type="NCBI Taxonomy" id="4076"/>
    <lineage>
        <taxon>Eukaryota</taxon>
        <taxon>Viridiplantae</taxon>
        <taxon>Streptophyta</taxon>
        <taxon>Embryophyta</taxon>
        <taxon>Tracheophyta</taxon>
        <taxon>Spermatophyta</taxon>
        <taxon>Magnoliopsida</taxon>
        <taxon>eudicotyledons</taxon>
        <taxon>Gunneridae</taxon>
        <taxon>Pentapetalae</taxon>
        <taxon>asterids</taxon>
        <taxon>lamiids</taxon>
        <taxon>Solanales</taxon>
        <taxon>Solanaceae</taxon>
        <taxon>Solanoideae</taxon>
        <taxon>Datureae</taxon>
        <taxon>Datura</taxon>
    </lineage>
</organism>
<feature type="compositionally biased region" description="Basic and acidic residues" evidence="1">
    <location>
        <begin position="56"/>
        <end position="65"/>
    </location>
</feature>
<proteinExistence type="predicted"/>
<accession>A0ABS8VU27</accession>
<keyword evidence="3" id="KW-1185">Reference proteome</keyword>
<dbReference type="Proteomes" id="UP000823775">
    <property type="component" value="Unassembled WGS sequence"/>
</dbReference>
<evidence type="ECO:0000313" key="3">
    <source>
        <dbReference type="Proteomes" id="UP000823775"/>
    </source>
</evidence>
<dbReference type="EMBL" id="JACEIK010005929">
    <property type="protein sequence ID" value="MCE0482437.1"/>
    <property type="molecule type" value="Genomic_DNA"/>
</dbReference>
<feature type="region of interest" description="Disordered" evidence="1">
    <location>
        <begin position="25"/>
        <end position="65"/>
    </location>
</feature>
<sequence>MTVEKGKEAFRRNTMVHFGERSGIKEGTAALHWSGDKKKRRKKENSPVAISCRRSSSGEKGRRWEWGDCSSTTMAEKSGKMVRFEKEEVWWSTDINGTVDEGKGEGGATRVFP</sequence>
<protein>
    <submittedName>
        <fullName evidence="2">Uncharacterized protein</fullName>
    </submittedName>
</protein>
<name>A0ABS8VU27_DATST</name>
<reference evidence="2 3" key="1">
    <citation type="journal article" date="2021" name="BMC Genomics">
        <title>Datura genome reveals duplications of psychoactive alkaloid biosynthetic genes and high mutation rate following tissue culture.</title>
        <authorList>
            <person name="Rajewski A."/>
            <person name="Carter-House D."/>
            <person name="Stajich J."/>
            <person name="Litt A."/>
        </authorList>
    </citation>
    <scope>NUCLEOTIDE SEQUENCE [LARGE SCALE GENOMIC DNA]</scope>
    <source>
        <strain evidence="2">AR-01</strain>
    </source>
</reference>
<evidence type="ECO:0000313" key="2">
    <source>
        <dbReference type="EMBL" id="MCE0482437.1"/>
    </source>
</evidence>
<comment type="caution">
    <text evidence="2">The sequence shown here is derived from an EMBL/GenBank/DDBJ whole genome shotgun (WGS) entry which is preliminary data.</text>
</comment>